<comment type="subcellular location">
    <subcellularLocation>
        <location evidence="1">Chromosome</location>
    </subcellularLocation>
    <subcellularLocation>
        <location evidence="2">Nucleus</location>
        <location evidence="2">Nucleolus</location>
    </subcellularLocation>
</comment>
<reference evidence="16" key="1">
    <citation type="journal article" date="2019" name="Curr. Biol.">
        <title>Genome Sequence of Striga asiatica Provides Insight into the Evolution of Plant Parasitism.</title>
        <authorList>
            <person name="Yoshida S."/>
            <person name="Kim S."/>
            <person name="Wafula E.K."/>
            <person name="Tanskanen J."/>
            <person name="Kim Y.M."/>
            <person name="Honaas L."/>
            <person name="Yang Z."/>
            <person name="Spallek T."/>
            <person name="Conn C.E."/>
            <person name="Ichihashi Y."/>
            <person name="Cheong K."/>
            <person name="Cui S."/>
            <person name="Der J.P."/>
            <person name="Gundlach H."/>
            <person name="Jiao Y."/>
            <person name="Hori C."/>
            <person name="Ishida J.K."/>
            <person name="Kasahara H."/>
            <person name="Kiba T."/>
            <person name="Kim M.S."/>
            <person name="Koo N."/>
            <person name="Laohavisit A."/>
            <person name="Lee Y.H."/>
            <person name="Lumba S."/>
            <person name="McCourt P."/>
            <person name="Mortimer J.C."/>
            <person name="Mutuku J.M."/>
            <person name="Nomura T."/>
            <person name="Sasaki-Sekimoto Y."/>
            <person name="Seto Y."/>
            <person name="Wang Y."/>
            <person name="Wakatake T."/>
            <person name="Sakakibara H."/>
            <person name="Demura T."/>
            <person name="Yamaguchi S."/>
            <person name="Yoneyama K."/>
            <person name="Manabe R.I."/>
            <person name="Nelson D.C."/>
            <person name="Schulman A.H."/>
            <person name="Timko M.P."/>
            <person name="dePamphilis C.W."/>
            <person name="Choi D."/>
            <person name="Shirasu K."/>
        </authorList>
    </citation>
    <scope>NUCLEOTIDE SEQUENCE [LARGE SCALE GENOMIC DNA]</scope>
    <source>
        <strain evidence="16">cv. UVA1</strain>
    </source>
</reference>
<evidence type="ECO:0000313" key="16">
    <source>
        <dbReference type="Proteomes" id="UP000325081"/>
    </source>
</evidence>
<keyword evidence="4" id="KW-0805">Transcription regulation</keyword>
<dbReference type="GO" id="GO:0003691">
    <property type="term" value="F:double-stranded telomeric DNA binding"/>
    <property type="evidence" value="ECO:0007669"/>
    <property type="project" value="InterPro"/>
</dbReference>
<evidence type="ECO:0000256" key="3">
    <source>
        <dbReference type="ARBA" id="ARBA00022454"/>
    </source>
</evidence>
<dbReference type="PROSITE" id="PS50090">
    <property type="entry name" value="MYB_LIKE"/>
    <property type="match status" value="1"/>
</dbReference>
<dbReference type="SMART" id="SM00717">
    <property type="entry name" value="SANT"/>
    <property type="match status" value="1"/>
</dbReference>
<evidence type="ECO:0000256" key="10">
    <source>
        <dbReference type="SAM" id="Coils"/>
    </source>
</evidence>
<evidence type="ECO:0000256" key="6">
    <source>
        <dbReference type="ARBA" id="ARBA00023125"/>
    </source>
</evidence>
<dbReference type="InterPro" id="IPR005818">
    <property type="entry name" value="Histone_H1/H5_H15"/>
</dbReference>
<evidence type="ECO:0000256" key="8">
    <source>
        <dbReference type="ARBA" id="ARBA00023242"/>
    </source>
</evidence>
<feature type="domain" description="HTH myb-type" evidence="13">
    <location>
        <begin position="1"/>
        <end position="62"/>
    </location>
</feature>
<dbReference type="InterPro" id="IPR044597">
    <property type="entry name" value="SMH1-6"/>
</dbReference>
<dbReference type="PANTHER" id="PTHR46267">
    <property type="entry name" value="SINGLE MYB HISTONE 4"/>
    <property type="match status" value="1"/>
</dbReference>
<dbReference type="AlphaFoldDB" id="A0A5A7QIB9"/>
<keyword evidence="3" id="KW-0158">Chromosome</keyword>
<dbReference type="Gene3D" id="1.10.10.10">
    <property type="entry name" value="Winged helix-like DNA-binding domain superfamily/Winged helix DNA-binding domain"/>
    <property type="match status" value="1"/>
</dbReference>
<organism evidence="15 16">
    <name type="scientific">Striga asiatica</name>
    <name type="common">Asiatic witchweed</name>
    <name type="synonym">Buchnera asiatica</name>
    <dbReference type="NCBI Taxonomy" id="4170"/>
    <lineage>
        <taxon>Eukaryota</taxon>
        <taxon>Viridiplantae</taxon>
        <taxon>Streptophyta</taxon>
        <taxon>Embryophyta</taxon>
        <taxon>Tracheophyta</taxon>
        <taxon>Spermatophyta</taxon>
        <taxon>Magnoliopsida</taxon>
        <taxon>eudicotyledons</taxon>
        <taxon>Gunneridae</taxon>
        <taxon>Pentapetalae</taxon>
        <taxon>asterids</taxon>
        <taxon>lamiids</taxon>
        <taxon>Lamiales</taxon>
        <taxon>Orobanchaceae</taxon>
        <taxon>Buchnereae</taxon>
        <taxon>Striga</taxon>
    </lineage>
</organism>
<dbReference type="SUPFAM" id="SSF46785">
    <property type="entry name" value="Winged helix' DNA-binding domain"/>
    <property type="match status" value="1"/>
</dbReference>
<sequence>MGNRKLKWTEEEEVALMAGIAKHGAGKWKTILVDAEFADILSNRSNVDLKDKWRNIGANHGQGSNVITPKKGRATATSMQELQTKISPHACGSKDNSNGNSPLSPREVNDAPNGRELGVDWLATLALMKFMLSVDYKICIWKGIDTLMLSCSLNSMILEAISTFKDGRGSDFGTILGFIERKYEVPQGFRRSLISKLRRLVSQGTLEKVKKRYKVKSDASGTHATAPRQKHVWPKLLQETCWQINSPQLEDAAKSAAQKIAEAENKAFVAAEAVRESERVSQMAEDADAMLMRLKEIFEQWEDQDGAADKCSSELIFVV</sequence>
<dbReference type="GO" id="GO:0000786">
    <property type="term" value="C:nucleosome"/>
    <property type="evidence" value="ECO:0007669"/>
    <property type="project" value="InterPro"/>
</dbReference>
<dbReference type="Pfam" id="PF00538">
    <property type="entry name" value="Linker_histone"/>
    <property type="match status" value="1"/>
</dbReference>
<evidence type="ECO:0000256" key="11">
    <source>
        <dbReference type="SAM" id="MobiDB-lite"/>
    </source>
</evidence>
<keyword evidence="5 10" id="KW-0175">Coiled coil</keyword>
<evidence type="ECO:0000259" key="12">
    <source>
        <dbReference type="PROSITE" id="PS50090"/>
    </source>
</evidence>
<evidence type="ECO:0000259" key="14">
    <source>
        <dbReference type="PROSITE" id="PS51504"/>
    </source>
</evidence>
<evidence type="ECO:0000313" key="15">
    <source>
        <dbReference type="EMBL" id="GER45033.1"/>
    </source>
</evidence>
<dbReference type="SMART" id="SM00526">
    <property type="entry name" value="H15"/>
    <property type="match status" value="1"/>
</dbReference>
<evidence type="ECO:0000259" key="13">
    <source>
        <dbReference type="PROSITE" id="PS51294"/>
    </source>
</evidence>
<dbReference type="InterPro" id="IPR036388">
    <property type="entry name" value="WH-like_DNA-bd_sf"/>
</dbReference>
<accession>A0A5A7QIB9</accession>
<dbReference type="GO" id="GO:0006334">
    <property type="term" value="P:nucleosome assembly"/>
    <property type="evidence" value="ECO:0007669"/>
    <property type="project" value="InterPro"/>
</dbReference>
<evidence type="ECO:0000256" key="4">
    <source>
        <dbReference type="ARBA" id="ARBA00023015"/>
    </source>
</evidence>
<dbReference type="InterPro" id="IPR001005">
    <property type="entry name" value="SANT/Myb"/>
</dbReference>
<dbReference type="InterPro" id="IPR009057">
    <property type="entry name" value="Homeodomain-like_sf"/>
</dbReference>
<evidence type="ECO:0000256" key="2">
    <source>
        <dbReference type="ARBA" id="ARBA00004604"/>
    </source>
</evidence>
<feature type="compositionally biased region" description="Polar residues" evidence="11">
    <location>
        <begin position="75"/>
        <end position="86"/>
    </location>
</feature>
<feature type="compositionally biased region" description="Polar residues" evidence="11">
    <location>
        <begin position="94"/>
        <end position="103"/>
    </location>
</feature>
<dbReference type="SUPFAM" id="SSF46689">
    <property type="entry name" value="Homeodomain-like"/>
    <property type="match status" value="1"/>
</dbReference>
<feature type="domain" description="Myb-like" evidence="12">
    <location>
        <begin position="1"/>
        <end position="57"/>
    </location>
</feature>
<dbReference type="Proteomes" id="UP000325081">
    <property type="component" value="Unassembled WGS sequence"/>
</dbReference>
<dbReference type="GO" id="GO:0005730">
    <property type="term" value="C:nucleolus"/>
    <property type="evidence" value="ECO:0007669"/>
    <property type="project" value="UniProtKB-SubCell"/>
</dbReference>
<dbReference type="CDD" id="cd11660">
    <property type="entry name" value="SANT_TRF"/>
    <property type="match status" value="1"/>
</dbReference>
<proteinExistence type="predicted"/>
<keyword evidence="7" id="KW-0804">Transcription</keyword>
<dbReference type="PROSITE" id="PS51294">
    <property type="entry name" value="HTH_MYB"/>
    <property type="match status" value="1"/>
</dbReference>
<feature type="coiled-coil region" evidence="10">
    <location>
        <begin position="246"/>
        <end position="304"/>
    </location>
</feature>
<dbReference type="PROSITE" id="PS51504">
    <property type="entry name" value="H15"/>
    <property type="match status" value="1"/>
</dbReference>
<dbReference type="InterPro" id="IPR036390">
    <property type="entry name" value="WH_DNA-bd_sf"/>
</dbReference>
<name>A0A5A7QIB9_STRAF</name>
<dbReference type="FunFam" id="1.10.10.60:FF:000168">
    <property type="entry name" value="Telomere repeat-binding factor 1"/>
    <property type="match status" value="1"/>
</dbReference>
<feature type="domain" description="H15" evidence="14">
    <location>
        <begin position="149"/>
        <end position="217"/>
    </location>
</feature>
<dbReference type="OrthoDB" id="608866at2759"/>
<keyword evidence="16" id="KW-1185">Reference proteome</keyword>
<evidence type="ECO:0000256" key="7">
    <source>
        <dbReference type="ARBA" id="ARBA00023163"/>
    </source>
</evidence>
<protein>
    <recommendedName>
        <fullName evidence="9">MYB transcription factor</fullName>
    </recommendedName>
</protein>
<dbReference type="Pfam" id="PF00249">
    <property type="entry name" value="Myb_DNA-binding"/>
    <property type="match status" value="1"/>
</dbReference>
<evidence type="ECO:0000256" key="5">
    <source>
        <dbReference type="ARBA" id="ARBA00023054"/>
    </source>
</evidence>
<feature type="region of interest" description="Disordered" evidence="11">
    <location>
        <begin position="60"/>
        <end position="111"/>
    </location>
</feature>
<evidence type="ECO:0000256" key="9">
    <source>
        <dbReference type="ARBA" id="ARBA00032813"/>
    </source>
</evidence>
<keyword evidence="8" id="KW-0539">Nucleus</keyword>
<dbReference type="InterPro" id="IPR017930">
    <property type="entry name" value="Myb_dom"/>
</dbReference>
<gene>
    <name evidence="15" type="ORF">STAS_21960</name>
</gene>
<dbReference type="PANTHER" id="PTHR46267:SF15">
    <property type="entry name" value="WINGED HELIX-TURN-HELIX TRANSCRIPTION REPRESSOR DNA-BINDING PROTEIN-RELATED"/>
    <property type="match status" value="1"/>
</dbReference>
<dbReference type="EMBL" id="BKCP01007181">
    <property type="protein sequence ID" value="GER45033.1"/>
    <property type="molecule type" value="Genomic_DNA"/>
</dbReference>
<evidence type="ECO:0000256" key="1">
    <source>
        <dbReference type="ARBA" id="ARBA00004286"/>
    </source>
</evidence>
<dbReference type="Gene3D" id="1.10.246.220">
    <property type="match status" value="1"/>
</dbReference>
<comment type="caution">
    <text evidence="15">The sequence shown here is derived from an EMBL/GenBank/DDBJ whole genome shotgun (WGS) entry which is preliminary data.</text>
</comment>
<keyword evidence="6" id="KW-0238">DNA-binding</keyword>